<evidence type="ECO:0000313" key="3">
    <source>
        <dbReference type="Proteomes" id="UP000016860"/>
    </source>
</evidence>
<protein>
    <submittedName>
        <fullName evidence="2">Uncharacterized protein</fullName>
    </submittedName>
</protein>
<keyword evidence="1" id="KW-0472">Membrane</keyword>
<feature type="transmembrane region" description="Helical" evidence="1">
    <location>
        <begin position="34"/>
        <end position="53"/>
    </location>
</feature>
<sequence length="58" mass="6403">MKIFKKIISQIGAAEVIFCLGLFFISFASYKINYILGSYVTGAALILVSLIITKADRK</sequence>
<name>U4R3Q6_9FIRM</name>
<feature type="transmembrane region" description="Helical" evidence="1">
    <location>
        <begin position="7"/>
        <end position="28"/>
    </location>
</feature>
<dbReference type="STRING" id="1330534.L323_08725"/>
<proteinExistence type="predicted"/>
<accession>U4R3Q6</accession>
<gene>
    <name evidence="2" type="ORF">L323_08725</name>
</gene>
<evidence type="ECO:0000313" key="2">
    <source>
        <dbReference type="EMBL" id="EPR12371.1"/>
    </source>
</evidence>
<dbReference type="Proteomes" id="UP000016860">
    <property type="component" value="Unassembled WGS sequence"/>
</dbReference>
<organism evidence="2 3">
    <name type="scientific">Ruminiclostridium papyrosolvens C7</name>
    <dbReference type="NCBI Taxonomy" id="1330534"/>
    <lineage>
        <taxon>Bacteria</taxon>
        <taxon>Bacillati</taxon>
        <taxon>Bacillota</taxon>
        <taxon>Clostridia</taxon>
        <taxon>Eubacteriales</taxon>
        <taxon>Oscillospiraceae</taxon>
        <taxon>Ruminiclostridium</taxon>
    </lineage>
</organism>
<evidence type="ECO:0000256" key="1">
    <source>
        <dbReference type="SAM" id="Phobius"/>
    </source>
</evidence>
<dbReference type="AlphaFoldDB" id="U4R3Q6"/>
<keyword evidence="1" id="KW-1133">Transmembrane helix</keyword>
<dbReference type="RefSeq" id="WP_020815290.1">
    <property type="nucleotide sequence ID" value="NZ_ATAY01000028.1"/>
</dbReference>
<dbReference type="EMBL" id="ATAY01000028">
    <property type="protein sequence ID" value="EPR12371.1"/>
    <property type="molecule type" value="Genomic_DNA"/>
</dbReference>
<reference evidence="2 3" key="1">
    <citation type="journal article" date="2013" name="Genome Announc.">
        <title>Draft Genome Sequence of the Cellulolytic Bacterium Clostridium papyrosolvens C7 (ATCC 700395).</title>
        <authorList>
            <person name="Zepeda V."/>
            <person name="Dassa B."/>
            <person name="Borovok I."/>
            <person name="Lamed R."/>
            <person name="Bayer E.A."/>
            <person name="Cate J.H."/>
        </authorList>
    </citation>
    <scope>NUCLEOTIDE SEQUENCE [LARGE SCALE GENOMIC DNA]</scope>
    <source>
        <strain evidence="2 3">C7</strain>
    </source>
</reference>
<dbReference type="PATRIC" id="fig|1330534.3.peg.1735"/>
<comment type="caution">
    <text evidence="2">The sequence shown here is derived from an EMBL/GenBank/DDBJ whole genome shotgun (WGS) entry which is preliminary data.</text>
</comment>
<keyword evidence="1" id="KW-0812">Transmembrane</keyword>